<name>A0A2H0LWD7_9BACT</name>
<sequence>MKARKKQIKKKLENFIKDESGYTSKEKILAIGLGTISALSIMASFSSDGLAASHSSHPNHGNTIGKTGPIATPSGNCVQITHSSHNSHGSHGSY</sequence>
<evidence type="ECO:0000256" key="1">
    <source>
        <dbReference type="SAM" id="MobiDB-lite"/>
    </source>
</evidence>
<feature type="compositionally biased region" description="Polar residues" evidence="1">
    <location>
        <begin position="49"/>
        <end position="65"/>
    </location>
</feature>
<feature type="compositionally biased region" description="Low complexity" evidence="1">
    <location>
        <begin position="82"/>
        <end position="94"/>
    </location>
</feature>
<dbReference type="EMBL" id="PCWA01000089">
    <property type="protein sequence ID" value="PIQ88739.1"/>
    <property type="molecule type" value="Genomic_DNA"/>
</dbReference>
<gene>
    <name evidence="2" type="ORF">COV72_06665</name>
</gene>
<evidence type="ECO:0000313" key="3">
    <source>
        <dbReference type="Proteomes" id="UP000229641"/>
    </source>
</evidence>
<comment type="caution">
    <text evidence="2">The sequence shown here is derived from an EMBL/GenBank/DDBJ whole genome shotgun (WGS) entry which is preliminary data.</text>
</comment>
<organism evidence="2 3">
    <name type="scientific">Candidatus Ghiorseimicrobium undicola</name>
    <dbReference type="NCBI Taxonomy" id="1974746"/>
    <lineage>
        <taxon>Bacteria</taxon>
        <taxon>Pseudomonadati</taxon>
        <taxon>Candidatus Omnitrophota</taxon>
        <taxon>Candidatus Ghiorseimicrobium</taxon>
    </lineage>
</organism>
<proteinExistence type="predicted"/>
<accession>A0A2H0LWD7</accession>
<protein>
    <submittedName>
        <fullName evidence="2">Uncharacterized protein</fullName>
    </submittedName>
</protein>
<dbReference type="Proteomes" id="UP000229641">
    <property type="component" value="Unassembled WGS sequence"/>
</dbReference>
<reference evidence="2 3" key="1">
    <citation type="submission" date="2017-09" db="EMBL/GenBank/DDBJ databases">
        <title>Depth-based differentiation of microbial function through sediment-hosted aquifers and enrichment of novel symbionts in the deep terrestrial subsurface.</title>
        <authorList>
            <person name="Probst A.J."/>
            <person name="Ladd B."/>
            <person name="Jarett J.K."/>
            <person name="Geller-Mcgrath D.E."/>
            <person name="Sieber C.M."/>
            <person name="Emerson J.B."/>
            <person name="Anantharaman K."/>
            <person name="Thomas B.C."/>
            <person name="Malmstrom R."/>
            <person name="Stieglmeier M."/>
            <person name="Klingl A."/>
            <person name="Woyke T."/>
            <person name="Ryan C.M."/>
            <person name="Banfield J.F."/>
        </authorList>
    </citation>
    <scope>NUCLEOTIDE SEQUENCE [LARGE SCALE GENOMIC DNA]</scope>
    <source>
        <strain evidence="2">CG11_big_fil_rev_8_21_14_0_20_42_13</strain>
    </source>
</reference>
<dbReference type="AlphaFoldDB" id="A0A2H0LWD7"/>
<evidence type="ECO:0000313" key="2">
    <source>
        <dbReference type="EMBL" id="PIQ88739.1"/>
    </source>
</evidence>
<feature type="region of interest" description="Disordered" evidence="1">
    <location>
        <begin position="49"/>
        <end position="94"/>
    </location>
</feature>